<reference evidence="3" key="3">
    <citation type="submission" date="2025-05" db="UniProtKB">
        <authorList>
            <consortium name="EnsemblMetazoa"/>
        </authorList>
    </citation>
    <scope>IDENTIFICATION</scope>
</reference>
<dbReference type="AlphaFoldDB" id="A0A6P4EZ07"/>
<organism evidence="5">
    <name type="scientific">Drosophila rhopaloa</name>
    <name type="common">Fruit fly</name>
    <dbReference type="NCBI Taxonomy" id="1041015"/>
    <lineage>
        <taxon>Eukaryota</taxon>
        <taxon>Metazoa</taxon>
        <taxon>Ecdysozoa</taxon>
        <taxon>Arthropoda</taxon>
        <taxon>Hexapoda</taxon>
        <taxon>Insecta</taxon>
        <taxon>Pterygota</taxon>
        <taxon>Neoptera</taxon>
        <taxon>Endopterygota</taxon>
        <taxon>Diptera</taxon>
        <taxon>Brachycera</taxon>
        <taxon>Muscomorpha</taxon>
        <taxon>Ephydroidea</taxon>
        <taxon>Drosophilidae</taxon>
        <taxon>Drosophila</taxon>
        <taxon>Sophophora</taxon>
    </lineage>
</organism>
<dbReference type="GeneID" id="108047632"/>
<dbReference type="EnsemblMetazoa" id="XM_017127896.2">
    <property type="protein sequence ID" value="XP_016983385.1"/>
    <property type="gene ID" value="LOC108047632"/>
</dbReference>
<dbReference type="Proteomes" id="UP001652680">
    <property type="component" value="Unassembled WGS sequence"/>
</dbReference>
<feature type="compositionally biased region" description="Pro residues" evidence="1">
    <location>
        <begin position="41"/>
        <end position="52"/>
    </location>
</feature>
<sequence length="60" mass="6283">MRFYLLFFLALSCCLLKFSAAGVNLVRGLEAVGHHRNSTGSPPPRGAPPPPRTTAASSSG</sequence>
<reference evidence="5" key="2">
    <citation type="submission" date="2025-04" db="UniProtKB">
        <authorList>
            <consortium name="RefSeq"/>
        </authorList>
    </citation>
    <scope>IDENTIFICATION</scope>
</reference>
<protein>
    <submittedName>
        <fullName evidence="5">Uncharacterized protein LOC108047632</fullName>
    </submittedName>
</protein>
<keyword evidence="2" id="KW-0732">Signal</keyword>
<feature type="chain" id="PRO_5028110687" evidence="2">
    <location>
        <begin position="22"/>
        <end position="60"/>
    </location>
</feature>
<evidence type="ECO:0000256" key="1">
    <source>
        <dbReference type="SAM" id="MobiDB-lite"/>
    </source>
</evidence>
<accession>A0A6P4EZ07</accession>
<gene>
    <name evidence="5" type="primary">LOC108047632</name>
    <name evidence="3" type="synonym">108047632</name>
</gene>
<evidence type="ECO:0000313" key="4">
    <source>
        <dbReference type="Proteomes" id="UP001652680"/>
    </source>
</evidence>
<keyword evidence="4" id="KW-1185">Reference proteome</keyword>
<reference evidence="4" key="1">
    <citation type="journal article" date="2021" name="Elife">
        <title>Highly contiguous assemblies of 101 drosophilid genomes.</title>
        <authorList>
            <person name="Kim B.Y."/>
            <person name="Wang J.R."/>
            <person name="Miller D.E."/>
            <person name="Barmina O."/>
            <person name="Delaney E."/>
            <person name="Thompson A."/>
            <person name="Comeault A.A."/>
            <person name="Peede D."/>
            <person name="D'Agostino E.R."/>
            <person name="Pelaez J."/>
            <person name="Aguilar J.M."/>
            <person name="Haji D."/>
            <person name="Matsunaga T."/>
            <person name="Armstrong E.E."/>
            <person name="Zych M."/>
            <person name="Ogawa Y."/>
            <person name="Stamenkovic-Radak M."/>
            <person name="Jelic M."/>
            <person name="Veselinovic M.S."/>
            <person name="Tanaskovic M."/>
            <person name="Eric P."/>
            <person name="Gao J.J."/>
            <person name="Katoh T.K."/>
            <person name="Toda M.J."/>
            <person name="Watabe H."/>
            <person name="Watada M."/>
            <person name="Davis J.S."/>
            <person name="Moyle L.C."/>
            <person name="Manoli G."/>
            <person name="Bertolini E."/>
            <person name="Kostal V."/>
            <person name="Hawley R.S."/>
            <person name="Takahashi A."/>
            <person name="Jones C.D."/>
            <person name="Price D.K."/>
            <person name="Whiteman N."/>
            <person name="Kopp A."/>
            <person name="Matute D.R."/>
            <person name="Petrov D.A."/>
        </authorList>
    </citation>
    <scope>NUCLEOTIDE SEQUENCE [LARGE SCALE GENOMIC DNA]</scope>
</reference>
<evidence type="ECO:0000256" key="2">
    <source>
        <dbReference type="SAM" id="SignalP"/>
    </source>
</evidence>
<evidence type="ECO:0000313" key="3">
    <source>
        <dbReference type="EnsemblMetazoa" id="XP_016983385.1"/>
    </source>
</evidence>
<dbReference type="RefSeq" id="XP_016983385.1">
    <property type="nucleotide sequence ID" value="XM_017127896.1"/>
</dbReference>
<feature type="region of interest" description="Disordered" evidence="1">
    <location>
        <begin position="33"/>
        <end position="60"/>
    </location>
</feature>
<proteinExistence type="predicted"/>
<feature type="signal peptide" evidence="2">
    <location>
        <begin position="1"/>
        <end position="21"/>
    </location>
</feature>
<evidence type="ECO:0000313" key="5">
    <source>
        <dbReference type="RefSeq" id="XP_016983385.1"/>
    </source>
</evidence>
<name>A0A6P4EZ07_DRORH</name>